<dbReference type="Pfam" id="PF00356">
    <property type="entry name" value="LacI"/>
    <property type="match status" value="1"/>
</dbReference>
<dbReference type="InterPro" id="IPR028082">
    <property type="entry name" value="Peripla_BP_I"/>
</dbReference>
<evidence type="ECO:0000256" key="2">
    <source>
        <dbReference type="ARBA" id="ARBA00023125"/>
    </source>
</evidence>
<evidence type="ECO:0000256" key="3">
    <source>
        <dbReference type="ARBA" id="ARBA00023163"/>
    </source>
</evidence>
<dbReference type="SMART" id="SM00354">
    <property type="entry name" value="HTH_LACI"/>
    <property type="match status" value="1"/>
</dbReference>
<dbReference type="Pfam" id="PF13377">
    <property type="entry name" value="Peripla_BP_3"/>
    <property type="match status" value="1"/>
</dbReference>
<dbReference type="CDD" id="cd01392">
    <property type="entry name" value="HTH_LacI"/>
    <property type="match status" value="1"/>
</dbReference>
<evidence type="ECO:0000256" key="1">
    <source>
        <dbReference type="ARBA" id="ARBA00023015"/>
    </source>
</evidence>
<dbReference type="Gene3D" id="3.40.50.2300">
    <property type="match status" value="2"/>
</dbReference>
<keyword evidence="6" id="KW-1185">Reference proteome</keyword>
<evidence type="ECO:0000259" key="4">
    <source>
        <dbReference type="PROSITE" id="PS50932"/>
    </source>
</evidence>
<name>A0ABU4BKI7_9NOCA</name>
<dbReference type="SUPFAM" id="SSF47413">
    <property type="entry name" value="lambda repressor-like DNA-binding domains"/>
    <property type="match status" value="1"/>
</dbReference>
<dbReference type="SUPFAM" id="SSF53822">
    <property type="entry name" value="Periplasmic binding protein-like I"/>
    <property type="match status" value="1"/>
</dbReference>
<dbReference type="EMBL" id="JAWLJX010000016">
    <property type="protein sequence ID" value="MDV6264594.1"/>
    <property type="molecule type" value="Genomic_DNA"/>
</dbReference>
<protein>
    <submittedName>
        <fullName evidence="5">LacI family DNA-binding transcriptional regulator</fullName>
    </submittedName>
</protein>
<dbReference type="GO" id="GO:0003677">
    <property type="term" value="F:DNA binding"/>
    <property type="evidence" value="ECO:0007669"/>
    <property type="project" value="UniProtKB-KW"/>
</dbReference>
<dbReference type="RefSeq" id="WP_317566670.1">
    <property type="nucleotide sequence ID" value="NZ_JAWLJX010000016.1"/>
</dbReference>
<dbReference type="InterPro" id="IPR000843">
    <property type="entry name" value="HTH_LacI"/>
</dbReference>
<dbReference type="Gene3D" id="1.10.260.40">
    <property type="entry name" value="lambda repressor-like DNA-binding domains"/>
    <property type="match status" value="1"/>
</dbReference>
<dbReference type="InterPro" id="IPR010982">
    <property type="entry name" value="Lambda_DNA-bd_dom_sf"/>
</dbReference>
<dbReference type="InterPro" id="IPR046335">
    <property type="entry name" value="LacI/GalR-like_sensor"/>
</dbReference>
<evidence type="ECO:0000313" key="6">
    <source>
        <dbReference type="Proteomes" id="UP001185755"/>
    </source>
</evidence>
<evidence type="ECO:0000313" key="5">
    <source>
        <dbReference type="EMBL" id="MDV6264594.1"/>
    </source>
</evidence>
<dbReference type="Proteomes" id="UP001185755">
    <property type="component" value="Unassembled WGS sequence"/>
</dbReference>
<dbReference type="CDD" id="cd06278">
    <property type="entry name" value="PBP1_LacI-like"/>
    <property type="match status" value="1"/>
</dbReference>
<feature type="domain" description="HTH lacI-type" evidence="4">
    <location>
        <begin position="5"/>
        <end position="58"/>
    </location>
</feature>
<keyword evidence="1" id="KW-0805">Transcription regulation</keyword>
<gene>
    <name evidence="5" type="ORF">R3P96_24925</name>
</gene>
<dbReference type="PROSITE" id="PS50932">
    <property type="entry name" value="HTH_LACI_2"/>
    <property type="match status" value="1"/>
</dbReference>
<dbReference type="PANTHER" id="PTHR30146">
    <property type="entry name" value="LACI-RELATED TRANSCRIPTIONAL REPRESSOR"/>
    <property type="match status" value="1"/>
</dbReference>
<accession>A0ABU4BKI7</accession>
<reference evidence="5 6" key="1">
    <citation type="submission" date="2023-10" db="EMBL/GenBank/DDBJ databases">
        <title>Development of a sustainable strategy for remediation of hydrocarbon-contaminated territories based on the waste exchange concept.</title>
        <authorList>
            <person name="Krivoruchko A."/>
        </authorList>
    </citation>
    <scope>NUCLEOTIDE SEQUENCE [LARGE SCALE GENOMIC DNA]</scope>
    <source>
        <strain evidence="5 6">IEGM 1323</strain>
    </source>
</reference>
<keyword evidence="3" id="KW-0804">Transcription</keyword>
<keyword evidence="2 5" id="KW-0238">DNA-binding</keyword>
<comment type="caution">
    <text evidence="5">The sequence shown here is derived from an EMBL/GenBank/DDBJ whole genome shotgun (WGS) entry which is preliminary data.</text>
</comment>
<proteinExistence type="predicted"/>
<dbReference type="PANTHER" id="PTHR30146:SF109">
    <property type="entry name" value="HTH-TYPE TRANSCRIPTIONAL REGULATOR GALS"/>
    <property type="match status" value="1"/>
</dbReference>
<sequence>MPLVATSNDVAKLAGVSQATVSRVLANGVVSDATRRKVLAAAAQVGYVPNLGARAMKTGRVDTIGVVVADLTNPFYPEILDALTTTLNAAGQKVTLWNSDGPGNDAALHAIRAGSVDGVVFTTVTESSEPLREALARRSPVVLVNRVVEGLSCDQVSGENREGGAAVAEYLLRHGHRAVALLGGPTSASTSRDRGMGYEAALTGSGVTLEPQWNQRGPFTHEFGFRAMTALMTGQVVPTAVFCTNDLIAFGALDAVRSLGLSVPRDVWIVGFDDVDMARWPSFDLTTVHQPTKEMAASAVRILLDRIADPETPPRHSTFSCRLVVRGSTDHAHA</sequence>
<organism evidence="5 6">
    <name type="scientific">Rhodococcoides yunnanense</name>
    <dbReference type="NCBI Taxonomy" id="278209"/>
    <lineage>
        <taxon>Bacteria</taxon>
        <taxon>Bacillati</taxon>
        <taxon>Actinomycetota</taxon>
        <taxon>Actinomycetes</taxon>
        <taxon>Mycobacteriales</taxon>
        <taxon>Nocardiaceae</taxon>
        <taxon>Rhodococcoides</taxon>
    </lineage>
</organism>